<dbReference type="OrthoDB" id="384746at2"/>
<keyword evidence="2" id="KW-1185">Reference proteome</keyword>
<dbReference type="eggNOG" id="ENOG5031UIW">
    <property type="taxonomic scope" value="Bacteria"/>
</dbReference>
<proteinExistence type="predicted"/>
<dbReference type="RefSeq" id="WP_004804091.1">
    <property type="nucleotide sequence ID" value="NZ_AUGJ01000018.1"/>
</dbReference>
<organism evidence="1 2">
    <name type="scientific">Eggerthia catenaformis OT 569 = DSM 20559</name>
    <dbReference type="NCBI Taxonomy" id="999415"/>
    <lineage>
        <taxon>Bacteria</taxon>
        <taxon>Bacillati</taxon>
        <taxon>Bacillota</taxon>
        <taxon>Erysipelotrichia</taxon>
        <taxon>Erysipelotrichales</taxon>
        <taxon>Coprobacillaceae</taxon>
        <taxon>Eggerthia</taxon>
    </lineage>
</organism>
<name>M2PKE4_9FIRM</name>
<evidence type="ECO:0000313" key="2">
    <source>
        <dbReference type="Proteomes" id="UP000011758"/>
    </source>
</evidence>
<dbReference type="STRING" id="999415.HMPREF9943_01711"/>
<comment type="caution">
    <text evidence="1">The sequence shown here is derived from an EMBL/GenBank/DDBJ whole genome shotgun (WGS) entry which is preliminary data.</text>
</comment>
<reference evidence="1 2" key="1">
    <citation type="submission" date="2013-02" db="EMBL/GenBank/DDBJ databases">
        <title>The Genome Sequence of Lactobacillus catenaformis F0143.</title>
        <authorList>
            <consortium name="The Broad Institute Genome Sequencing Platform"/>
            <person name="Earl A."/>
            <person name="Ward D."/>
            <person name="Feldgarden M."/>
            <person name="Gevers D."/>
            <person name="Izard J."/>
            <person name="Blanton J.M."/>
            <person name="Mathney J."/>
            <person name="Dewhirst F.E."/>
            <person name="Young S.K."/>
            <person name="Zeng Q."/>
            <person name="Gargeya S."/>
            <person name="Fitzgerald M."/>
            <person name="Haas B."/>
            <person name="Abouelleil A."/>
            <person name="Alvarado L."/>
            <person name="Arachchi H.M."/>
            <person name="Berlin A."/>
            <person name="Chapman S.B."/>
            <person name="Gearin G."/>
            <person name="Goldberg J."/>
            <person name="Griggs A."/>
            <person name="Gujja S."/>
            <person name="Hansen M."/>
            <person name="Heiman D."/>
            <person name="Howarth C."/>
            <person name="Larimer J."/>
            <person name="Lui A."/>
            <person name="MacDonald P.J.P."/>
            <person name="McCowen C."/>
            <person name="Montmayeur A."/>
            <person name="Murphy C."/>
            <person name="Neiman D."/>
            <person name="Pearson M."/>
            <person name="Priest M."/>
            <person name="Roberts A."/>
            <person name="Saif S."/>
            <person name="Shea T."/>
            <person name="Sisk P."/>
            <person name="Stolte C."/>
            <person name="Sykes S."/>
            <person name="Wortman J."/>
            <person name="Nusbaum C."/>
            <person name="Birren B."/>
        </authorList>
    </citation>
    <scope>NUCLEOTIDE SEQUENCE [LARGE SCALE GENOMIC DNA]</scope>
    <source>
        <strain evidence="1 2">OT 569</strain>
    </source>
</reference>
<protein>
    <submittedName>
        <fullName evidence="1">Uncharacterized protein</fullName>
    </submittedName>
</protein>
<gene>
    <name evidence="1" type="ORF">HMPREF9943_01711</name>
</gene>
<dbReference type="EMBL" id="AGEJ01000025">
    <property type="protein sequence ID" value="EMD16039.1"/>
    <property type="molecule type" value="Genomic_DNA"/>
</dbReference>
<dbReference type="Proteomes" id="UP000011758">
    <property type="component" value="Unassembled WGS sequence"/>
</dbReference>
<sequence length="127" mass="14416">MAFVWTTNEYSKLIITIYPTNVTLNKAACQFFEEVNYVLLGIDEDNHEIGIKPLSKNEIDMNLYPEDSLHKISLGKSYGRITSKSFINTLNNVTNQSITDNHCLKLDATYDKAHRILKGNYSKGVVV</sequence>
<accession>M2PKE4</accession>
<dbReference type="AlphaFoldDB" id="M2PKE4"/>
<evidence type="ECO:0000313" key="1">
    <source>
        <dbReference type="EMBL" id="EMD16039.1"/>
    </source>
</evidence>
<dbReference type="BioCyc" id="ECAT999415-HMP:GTTI-1773-MONOMER"/>